<dbReference type="EMBL" id="BK015029">
    <property type="protein sequence ID" value="DAD87853.1"/>
    <property type="molecule type" value="Genomic_DNA"/>
</dbReference>
<protein>
    <submittedName>
        <fullName evidence="1">Uncharacterized protein</fullName>
    </submittedName>
</protein>
<proteinExistence type="predicted"/>
<evidence type="ECO:0000313" key="1">
    <source>
        <dbReference type="EMBL" id="DAD87853.1"/>
    </source>
</evidence>
<reference evidence="1" key="1">
    <citation type="journal article" date="2021" name="Proc. Natl. Acad. Sci. U.S.A.">
        <title>A Catalog of Tens of Thousands of Viruses from Human Metagenomes Reveals Hidden Associations with Chronic Diseases.</title>
        <authorList>
            <person name="Tisza M.J."/>
            <person name="Buck C.B."/>
        </authorList>
    </citation>
    <scope>NUCLEOTIDE SEQUENCE</scope>
    <source>
        <strain evidence="1">Ct43U4</strain>
    </source>
</reference>
<name>A0A8S5MZL9_9CAUD</name>
<accession>A0A8S5MZL9</accession>
<organism evidence="1">
    <name type="scientific">Siphoviridae sp. ct43U4</name>
    <dbReference type="NCBI Taxonomy" id="2826285"/>
    <lineage>
        <taxon>Viruses</taxon>
        <taxon>Duplodnaviria</taxon>
        <taxon>Heunggongvirae</taxon>
        <taxon>Uroviricota</taxon>
        <taxon>Caudoviricetes</taxon>
    </lineage>
</organism>
<sequence>MKARVVNLNKNKGYMEIDLINSNGVACLHTQVCCGEDIKIYYLSPKIHYDFEKQKCVLVRNIGKIINKASLIFDYDENKIKSIEFKASLSEPDYAFIRLSED</sequence>